<accession>A0AA38XN47</accession>
<proteinExistence type="predicted"/>
<evidence type="ECO:0000313" key="2">
    <source>
        <dbReference type="EMBL" id="KAJ9616565.1"/>
    </source>
</evidence>
<evidence type="ECO:0008006" key="4">
    <source>
        <dbReference type="Google" id="ProtNLM"/>
    </source>
</evidence>
<dbReference type="Pfam" id="PF04437">
    <property type="entry name" value="RINT1_TIP1"/>
    <property type="match status" value="1"/>
</dbReference>
<dbReference type="GO" id="GO:0060628">
    <property type="term" value="P:regulation of ER to Golgi vesicle-mediated transport"/>
    <property type="evidence" value="ECO:0007669"/>
    <property type="project" value="TreeGrafter"/>
</dbReference>
<dbReference type="AlphaFoldDB" id="A0AA38XN47"/>
<keyword evidence="3" id="KW-1185">Reference proteome</keyword>
<sequence>MPELQRAATGDVRTRVEDYLNDKIQTAADLDQVDALVQRVQEQQGQLRKQLQDARKDLLEAQERVAKRSSDLRTRAEAYQTRQADLEERIQDLIHSDVSDEAVQKFEARMNKVRSLEIARGFLQLVQRLDTLNEQATKSLVQQPAESVTAYIGVRGLRKHIQDAQTAAEGAAPQLAYLFEETSKKLYATLKKSLEASLETTMQQMKWPEKKLNLSSQVRQNWEDQVRLLLDLQDPDLVDAFANVDLRNRSAAPDPVVLLPLEVMSRPLAKRFQWHFYGTRPTNRRDKPEYFLTHVLDLLDQHNGFMNDMLDPILDERARNSEALESIYTDAVSAFITALLPMVEAKCLSFLPEVSQEPQLFSHFVHELMAFDTALRETWGYVPIPRMVVEWRGLTWRVLNTHGYFETWLRVEKDFALSRYSSIRDAPDSNDIDFDADSRQTKPTKGAIRVNDLLETITDRYRGLSSFSQKMKFLLEIQLSIFDDYHSHLHGALQAYLVSSHTAGRLLQGQTEADAFGLKGLEALTKVFGSAEFLERKMSDWSDDVFFVELWDELQDRAKANSSVSASVGTGLRIEEVAEKTSATIRANGTDDDADADGSGLFDQTASAYQRLRERGEEEMLRFLDVNLRAALRPYTKSTLWSSLAGSPSDVSAMPPSSSLDGFFQTTSTLVGYLARALAPGSLRRIIKHYCNAAQREIFDTVLMQHSFSATGAAQLARDLSEIKASIEKQTQLRTATAGGFQQLEEALYLLTLDASTKTAEDDGWGFDDVDKAGAGAITEDEAKDLGLWEVERLMFESNESARKALGEMGLFHLNEAEARNVLKRRVEWNDL</sequence>
<dbReference type="EMBL" id="JAPDRK010000001">
    <property type="protein sequence ID" value="KAJ9616565.1"/>
    <property type="molecule type" value="Genomic_DNA"/>
</dbReference>
<dbReference type="InterPro" id="IPR042044">
    <property type="entry name" value="EXOC6PINT-1/Sec15/Tip20_C_dom2"/>
</dbReference>
<keyword evidence="1" id="KW-0175">Coiled coil</keyword>
<name>A0AA38XN47_9EURO</name>
<dbReference type="GO" id="GO:0070939">
    <property type="term" value="C:Dsl1/NZR complex"/>
    <property type="evidence" value="ECO:0007669"/>
    <property type="project" value="InterPro"/>
</dbReference>
<gene>
    <name evidence="2" type="ORF">H2200_000284</name>
</gene>
<evidence type="ECO:0000256" key="1">
    <source>
        <dbReference type="SAM" id="Coils"/>
    </source>
</evidence>
<dbReference type="GO" id="GO:0006890">
    <property type="term" value="P:retrograde vesicle-mediated transport, Golgi to endoplasmic reticulum"/>
    <property type="evidence" value="ECO:0007669"/>
    <property type="project" value="InterPro"/>
</dbReference>
<dbReference type="InterPro" id="IPR007528">
    <property type="entry name" value="RINT1_Tip20"/>
</dbReference>
<organism evidence="2 3">
    <name type="scientific">Cladophialophora chaetospira</name>
    <dbReference type="NCBI Taxonomy" id="386627"/>
    <lineage>
        <taxon>Eukaryota</taxon>
        <taxon>Fungi</taxon>
        <taxon>Dikarya</taxon>
        <taxon>Ascomycota</taxon>
        <taxon>Pezizomycotina</taxon>
        <taxon>Eurotiomycetes</taxon>
        <taxon>Chaetothyriomycetidae</taxon>
        <taxon>Chaetothyriales</taxon>
        <taxon>Herpotrichiellaceae</taxon>
        <taxon>Cladophialophora</taxon>
    </lineage>
</organism>
<protein>
    <recommendedName>
        <fullName evidence="4">RINT-1 family protein</fullName>
    </recommendedName>
</protein>
<dbReference type="PROSITE" id="PS51386">
    <property type="entry name" value="RINT1_TIP20"/>
    <property type="match status" value="1"/>
</dbReference>
<feature type="coiled-coil region" evidence="1">
    <location>
        <begin position="33"/>
        <end position="96"/>
    </location>
</feature>
<dbReference type="GO" id="GO:0006888">
    <property type="term" value="P:endoplasmic reticulum to Golgi vesicle-mediated transport"/>
    <property type="evidence" value="ECO:0007669"/>
    <property type="project" value="InterPro"/>
</dbReference>
<dbReference type="Gene3D" id="1.20.58.670">
    <property type="entry name" value="Dsl1p vesicle tethering complex, Tip20p subunit, domain D"/>
    <property type="match status" value="1"/>
</dbReference>
<reference evidence="2" key="1">
    <citation type="submission" date="2022-10" db="EMBL/GenBank/DDBJ databases">
        <title>Culturing micro-colonial fungi from biological soil crusts in the Mojave desert and describing Neophaeococcomyces mojavensis, and introducing the new genera and species Taxawa tesnikishii.</title>
        <authorList>
            <person name="Kurbessoian T."/>
            <person name="Stajich J.E."/>
        </authorList>
    </citation>
    <scope>NUCLEOTIDE SEQUENCE</scope>
    <source>
        <strain evidence="2">TK_41</strain>
    </source>
</reference>
<dbReference type="PANTHER" id="PTHR13520:SF0">
    <property type="entry name" value="RAD50-INTERACTING PROTEIN 1"/>
    <property type="match status" value="1"/>
</dbReference>
<evidence type="ECO:0000313" key="3">
    <source>
        <dbReference type="Proteomes" id="UP001172673"/>
    </source>
</evidence>
<dbReference type="Proteomes" id="UP001172673">
    <property type="component" value="Unassembled WGS sequence"/>
</dbReference>
<comment type="caution">
    <text evidence="2">The sequence shown here is derived from an EMBL/GenBank/DDBJ whole genome shotgun (WGS) entry which is preliminary data.</text>
</comment>
<dbReference type="PANTHER" id="PTHR13520">
    <property type="entry name" value="RAD50-INTERACTING PROTEIN 1 RINT-1"/>
    <property type="match status" value="1"/>
</dbReference>